<accession>A0A7T8QW30</accession>
<evidence type="ECO:0000256" key="1">
    <source>
        <dbReference type="SAM" id="MobiDB-lite"/>
    </source>
</evidence>
<evidence type="ECO:0000313" key="3">
    <source>
        <dbReference type="Proteomes" id="UP000595437"/>
    </source>
</evidence>
<keyword evidence="3" id="KW-1185">Reference proteome</keyword>
<reference evidence="3" key="1">
    <citation type="submission" date="2021-01" db="EMBL/GenBank/DDBJ databases">
        <title>Caligus Genome Assembly.</title>
        <authorList>
            <person name="Gallardo-Escarate C."/>
        </authorList>
    </citation>
    <scope>NUCLEOTIDE SEQUENCE [LARGE SCALE GENOMIC DNA]</scope>
</reference>
<protein>
    <submittedName>
        <fullName evidence="2">Uncharacterized protein</fullName>
    </submittedName>
</protein>
<feature type="compositionally biased region" description="Acidic residues" evidence="1">
    <location>
        <begin position="102"/>
        <end position="116"/>
    </location>
</feature>
<gene>
    <name evidence="2" type="ORF">FKW44_002073</name>
</gene>
<feature type="region of interest" description="Disordered" evidence="1">
    <location>
        <begin position="94"/>
        <end position="116"/>
    </location>
</feature>
<feature type="non-terminal residue" evidence="2">
    <location>
        <position position="116"/>
    </location>
</feature>
<dbReference type="Proteomes" id="UP000595437">
    <property type="component" value="Chromosome 2"/>
</dbReference>
<organism evidence="2 3">
    <name type="scientific">Caligus rogercresseyi</name>
    <name type="common">Sea louse</name>
    <dbReference type="NCBI Taxonomy" id="217165"/>
    <lineage>
        <taxon>Eukaryota</taxon>
        <taxon>Metazoa</taxon>
        <taxon>Ecdysozoa</taxon>
        <taxon>Arthropoda</taxon>
        <taxon>Crustacea</taxon>
        <taxon>Multicrustacea</taxon>
        <taxon>Hexanauplia</taxon>
        <taxon>Copepoda</taxon>
        <taxon>Siphonostomatoida</taxon>
        <taxon>Caligidae</taxon>
        <taxon>Caligus</taxon>
    </lineage>
</organism>
<dbReference type="AlphaFoldDB" id="A0A7T8QW30"/>
<evidence type="ECO:0000313" key="2">
    <source>
        <dbReference type="EMBL" id="QQP57172.1"/>
    </source>
</evidence>
<sequence>MNSEAASRALLLSALGSSSSPELSPLRYEAHLNIYSAAQYPPTSSPLSLLNIGLGESSNEVEEEHNNGGPPYHCSKCDHVEISSLEAFRTHLRNSHWNNTSLEDDLEDEDFEEGTP</sequence>
<name>A0A7T8QW30_CALRO</name>
<dbReference type="EMBL" id="CP045891">
    <property type="protein sequence ID" value="QQP57172.1"/>
    <property type="molecule type" value="Genomic_DNA"/>
</dbReference>
<proteinExistence type="predicted"/>